<reference evidence="2" key="1">
    <citation type="submission" date="2021-02" db="EMBL/GenBank/DDBJ databases">
        <title>Rhodobacter shimadae sp. nov., an aerobic anoxygenic phototrophic bacterium isolated from a hot spring.</title>
        <authorList>
            <person name="Muramatsu S."/>
            <person name="Haruta S."/>
            <person name="Hirose S."/>
            <person name="Hanada S."/>
        </authorList>
    </citation>
    <scope>NUCLEOTIDE SEQUENCE</scope>
    <source>
        <strain evidence="2">N10</strain>
    </source>
</reference>
<gene>
    <name evidence="2" type="primary">addB</name>
    <name evidence="2" type="ORF">JO391_19685</name>
</gene>
<evidence type="ECO:0000313" key="3">
    <source>
        <dbReference type="Proteomes" id="UP000826300"/>
    </source>
</evidence>
<dbReference type="InterPro" id="IPR027417">
    <property type="entry name" value="P-loop_NTPase"/>
</dbReference>
<accession>A0A8G1EBQ8</accession>
<dbReference type="Gene3D" id="3.90.320.10">
    <property type="match status" value="1"/>
</dbReference>
<name>A0A8G1EBQ8_9RHOB</name>
<keyword evidence="3" id="KW-1185">Reference proteome</keyword>
<feature type="domain" description="PD-(D/E)XK endonuclease-like" evidence="1">
    <location>
        <begin position="699"/>
        <end position="904"/>
    </location>
</feature>
<dbReference type="AlphaFoldDB" id="A0A8G1EBQ8"/>
<protein>
    <submittedName>
        <fullName evidence="2">Double-strand break repair protein AddB</fullName>
    </submittedName>
</protein>
<dbReference type="KEGG" id="nsm:JO391_19685"/>
<dbReference type="RefSeq" id="WP_220662096.1">
    <property type="nucleotide sequence ID" value="NZ_CP069370.1"/>
</dbReference>
<dbReference type="Pfam" id="PF12705">
    <property type="entry name" value="PDDEXK_1"/>
    <property type="match status" value="1"/>
</dbReference>
<organism evidence="2 3">
    <name type="scientific">Neotabrizicola shimadae</name>
    <dbReference type="NCBI Taxonomy" id="2807096"/>
    <lineage>
        <taxon>Bacteria</taxon>
        <taxon>Pseudomonadati</taxon>
        <taxon>Pseudomonadota</taxon>
        <taxon>Alphaproteobacteria</taxon>
        <taxon>Rhodobacterales</taxon>
        <taxon>Paracoccaceae</taxon>
        <taxon>Neotabrizicola</taxon>
    </lineage>
</organism>
<dbReference type="InterPro" id="IPR011604">
    <property type="entry name" value="PDDEXK-like_dom_sf"/>
</dbReference>
<dbReference type="SUPFAM" id="SSF52980">
    <property type="entry name" value="Restriction endonuclease-like"/>
    <property type="match status" value="1"/>
</dbReference>
<dbReference type="NCBIfam" id="TIGR02786">
    <property type="entry name" value="addB_alphas"/>
    <property type="match status" value="1"/>
</dbReference>
<dbReference type="Proteomes" id="UP000826300">
    <property type="component" value="Chromosome"/>
</dbReference>
<dbReference type="InterPro" id="IPR014153">
    <property type="entry name" value="Ds_break_AddB"/>
</dbReference>
<evidence type="ECO:0000259" key="1">
    <source>
        <dbReference type="Pfam" id="PF12705"/>
    </source>
</evidence>
<proteinExistence type="predicted"/>
<dbReference type="EMBL" id="CP069370">
    <property type="protein sequence ID" value="QYZ69880.1"/>
    <property type="molecule type" value="Genomic_DNA"/>
</dbReference>
<evidence type="ECO:0000313" key="2">
    <source>
        <dbReference type="EMBL" id="QYZ69880.1"/>
    </source>
</evidence>
<dbReference type="InterPro" id="IPR011335">
    <property type="entry name" value="Restrct_endonuc-II-like"/>
</dbReference>
<sequence length="965" mass="104158">MAEARLYGLPPGADFPAALVAGLRARMAGEPPEAMARVTLFVNTARMARAVEAASRAGPPGFLPRIRLVDQLAGMVPPGLPAAVPGLRRRLELVNLISALLEAQPDLAPRSALYDLADSLVRLMDEMRGEGVAPEALAGLDVSGHSAHWARAQAFLGIVSPFFGPEAEPDATARQRMAAERLITLWGERPPQDPVIVAGSTGSRGTTFLLMQAVAALPRGMIVLPGYDFDMGPAVWAGMGDALTAEDHPQFRFKRLMDALGLGPEAVAEWLPGQAPDGARNRVISLSLRPAPVTDQWLAEGAHLPDLPKAMAGVTLVEAESPRAEAGAIALMLREAAETGRVAALITPDRVLSRRVAVALDRWGILPDDSAGMPLELTPPGRFLRHVARLFGRRLTGESLLVVLKHPLAMAGAERGPHRLHIGHLEDWLRKKGPAFLTGDDLVLWAEAQRPEAADWARGLATALDGVEDTADLVLSEHVARHRRLAEALAGGGVALWERAAGEEALARFSELEAEAGVGGLFSPADYADLFDGIIAGELREALTVHPTIRIWGTVEARVQGADLVILGGLNDGTWPALPPPDPWANRQMRKEAGLLLPERQVGLSAHDYQQAAGARTVVLSRSLRDAEAECVPSRWLNRLVNLVGGLPERGGPEALTAMRARGAEWLALAAELERPAAEVPAAPRPAPRPPVGVRPKALSLTRISTLIRDPYAIYARYVLRLKPLDPLRREADPRLRGTALHKILERFAKERPAAETLAGARARLMAIATEVLEEAAPWPAARALWLARIDRAADFFLAFDARHGGVPVAMEEEGRVQLAGLDFALFGTPDRIDILPDGRLHLIDYKTGAPPTEAQQRSFDKQLLLAAALAERGGFKALGPTEVARISYVGLGSDPKEVRTEITPELTGEVWEGLHRLVARYALPETGYTARRAMFETTFPGDYDHLSRFGEWETTDRAMPEDVA</sequence>
<dbReference type="SUPFAM" id="SSF52540">
    <property type="entry name" value="P-loop containing nucleoside triphosphate hydrolases"/>
    <property type="match status" value="1"/>
</dbReference>
<dbReference type="InterPro" id="IPR038726">
    <property type="entry name" value="PDDEXK_AddAB-type"/>
</dbReference>